<evidence type="ECO:0000313" key="1">
    <source>
        <dbReference type="EMBL" id="RVX72129.1"/>
    </source>
</evidence>
<protein>
    <submittedName>
        <fullName evidence="1">Uncharacterized protein</fullName>
    </submittedName>
</protein>
<gene>
    <name evidence="1" type="ORF">B0A52_04727</name>
</gene>
<proteinExistence type="predicted"/>
<dbReference type="AlphaFoldDB" id="A0A438N951"/>
<organism evidence="1 2">
    <name type="scientific">Exophiala mesophila</name>
    <name type="common">Black yeast-like fungus</name>
    <dbReference type="NCBI Taxonomy" id="212818"/>
    <lineage>
        <taxon>Eukaryota</taxon>
        <taxon>Fungi</taxon>
        <taxon>Dikarya</taxon>
        <taxon>Ascomycota</taxon>
        <taxon>Pezizomycotina</taxon>
        <taxon>Eurotiomycetes</taxon>
        <taxon>Chaetothyriomycetidae</taxon>
        <taxon>Chaetothyriales</taxon>
        <taxon>Herpotrichiellaceae</taxon>
        <taxon>Exophiala</taxon>
    </lineage>
</organism>
<name>A0A438N951_EXOME</name>
<dbReference type="EMBL" id="NAJM01000014">
    <property type="protein sequence ID" value="RVX72129.1"/>
    <property type="molecule type" value="Genomic_DNA"/>
</dbReference>
<reference evidence="1 2" key="1">
    <citation type="submission" date="2017-03" db="EMBL/GenBank/DDBJ databases">
        <title>Genomes of endolithic fungi from Antarctica.</title>
        <authorList>
            <person name="Coleine C."/>
            <person name="Masonjones S."/>
            <person name="Stajich J.E."/>
        </authorList>
    </citation>
    <scope>NUCLEOTIDE SEQUENCE [LARGE SCALE GENOMIC DNA]</scope>
    <source>
        <strain evidence="1 2">CCFEE 6314</strain>
    </source>
</reference>
<accession>A0A438N951</accession>
<dbReference type="Proteomes" id="UP000288859">
    <property type="component" value="Unassembled WGS sequence"/>
</dbReference>
<comment type="caution">
    <text evidence="1">The sequence shown here is derived from an EMBL/GenBank/DDBJ whole genome shotgun (WGS) entry which is preliminary data.</text>
</comment>
<dbReference type="OrthoDB" id="2555959at2759"/>
<sequence length="64" mass="7102">MSLWASYKGIPPKTRAVIGVAIMLNAGAMLMFSDHIEDALGFKSDKQEQEQAFKVTTVDRQTKT</sequence>
<evidence type="ECO:0000313" key="2">
    <source>
        <dbReference type="Proteomes" id="UP000288859"/>
    </source>
</evidence>